<comment type="caution">
    <text evidence="3">The sequence shown here is derived from an EMBL/GenBank/DDBJ whole genome shotgun (WGS) entry which is preliminary data.</text>
</comment>
<evidence type="ECO:0000313" key="3">
    <source>
        <dbReference type="EMBL" id="KAL5105446.1"/>
    </source>
</evidence>
<evidence type="ECO:0000313" key="2">
    <source>
        <dbReference type="EMBL" id="KAL5105421.1"/>
    </source>
</evidence>
<keyword evidence="4" id="KW-1185">Reference proteome</keyword>
<accession>A0ABR4Q796</accession>
<gene>
    <name evidence="2" type="ORF">TcWFU_003670</name>
    <name evidence="3" type="ORF">TcWFU_004532</name>
</gene>
<dbReference type="Proteomes" id="UP001651158">
    <property type="component" value="Unassembled WGS sequence"/>
</dbReference>
<reference evidence="3 4" key="1">
    <citation type="journal article" date="2022" name="Front. Cell. Infect. Microbiol.">
        <title>The Genomes of Two Strains of Taenia crassiceps the Animal Model for the Study of Human Cysticercosis.</title>
        <authorList>
            <person name="Bobes R.J."/>
            <person name="Estrada K."/>
            <person name="Rios-Valencia D.G."/>
            <person name="Calderon-Gallegos A."/>
            <person name="de la Torre P."/>
            <person name="Carrero J.C."/>
            <person name="Sanchez-Flores A."/>
            <person name="Laclette J.P."/>
        </authorList>
    </citation>
    <scope>NUCLEOTIDE SEQUENCE [LARGE SCALE GENOMIC DNA]</scope>
    <source>
        <strain evidence="3">WFUcys</strain>
    </source>
</reference>
<name>A0ABR4Q796_9CEST</name>
<dbReference type="EMBL" id="JAKROA010000008">
    <property type="protein sequence ID" value="KAL5105421.1"/>
    <property type="molecule type" value="Genomic_DNA"/>
</dbReference>
<organism evidence="3 4">
    <name type="scientific">Taenia crassiceps</name>
    <dbReference type="NCBI Taxonomy" id="6207"/>
    <lineage>
        <taxon>Eukaryota</taxon>
        <taxon>Metazoa</taxon>
        <taxon>Spiralia</taxon>
        <taxon>Lophotrochozoa</taxon>
        <taxon>Platyhelminthes</taxon>
        <taxon>Cestoda</taxon>
        <taxon>Eucestoda</taxon>
        <taxon>Cyclophyllidea</taxon>
        <taxon>Taeniidae</taxon>
        <taxon>Taenia</taxon>
    </lineage>
</organism>
<protein>
    <submittedName>
        <fullName evidence="3">Uncharacterized protein</fullName>
    </submittedName>
</protein>
<sequence>MASHPVLHSTMRRRFTHGRLQTGLTSPTNRSDMRHQMLQHSSLGGRATEAKEGGAEQSGAEVDARNDAPTGVISQPTPSINAAGAAQVINAGSVNTTRTLTRCIESDE</sequence>
<reference evidence="3" key="2">
    <citation type="submission" date="2024-12" db="EMBL/GenBank/DDBJ databases">
        <authorList>
            <person name="Estrada K."/>
            <person name="Bobes R.J."/>
            <person name="Sanchez-Flores A."/>
            <person name="Laclette J.P."/>
        </authorList>
    </citation>
    <scope>NUCLEOTIDE SEQUENCE</scope>
    <source>
        <strain evidence="3">WFUcys</strain>
        <tissue evidence="3">Peritoneal cavity of infected mice</tissue>
    </source>
</reference>
<evidence type="ECO:0000256" key="1">
    <source>
        <dbReference type="SAM" id="MobiDB-lite"/>
    </source>
</evidence>
<dbReference type="EMBL" id="JAKROA010000008">
    <property type="protein sequence ID" value="KAL5105446.1"/>
    <property type="molecule type" value="Genomic_DNA"/>
</dbReference>
<feature type="region of interest" description="Disordered" evidence="1">
    <location>
        <begin position="1"/>
        <end position="78"/>
    </location>
</feature>
<evidence type="ECO:0000313" key="4">
    <source>
        <dbReference type="Proteomes" id="UP001651158"/>
    </source>
</evidence>
<proteinExistence type="predicted"/>